<keyword evidence="3" id="KW-1185">Reference proteome</keyword>
<dbReference type="GO" id="GO:0009976">
    <property type="term" value="F:tocopherol cyclase activity"/>
    <property type="evidence" value="ECO:0007669"/>
    <property type="project" value="InterPro"/>
</dbReference>
<dbReference type="PANTHER" id="PTHR35309:SF4">
    <property type="entry name" value="TOCOPHEROL CYCLASE"/>
    <property type="match status" value="1"/>
</dbReference>
<evidence type="ECO:0000313" key="2">
    <source>
        <dbReference type="EMBL" id="KAF2691050.1"/>
    </source>
</evidence>
<evidence type="ECO:0000256" key="1">
    <source>
        <dbReference type="SAM" id="MobiDB-lite"/>
    </source>
</evidence>
<proteinExistence type="predicted"/>
<dbReference type="OrthoDB" id="5421239at2759"/>
<gene>
    <name evidence="2" type="ORF">K458DRAFT_455332</name>
</gene>
<dbReference type="AlphaFoldDB" id="A0A6G1JLE2"/>
<feature type="region of interest" description="Disordered" evidence="1">
    <location>
        <begin position="311"/>
        <end position="376"/>
    </location>
</feature>
<name>A0A6G1JLE2_9PLEO</name>
<dbReference type="InterPro" id="IPR025893">
    <property type="entry name" value="Tocopherol_cyclase"/>
</dbReference>
<feature type="compositionally biased region" description="Basic and acidic residues" evidence="1">
    <location>
        <begin position="319"/>
        <end position="334"/>
    </location>
</feature>
<accession>A0A6G1JLE2</accession>
<dbReference type="Proteomes" id="UP000799291">
    <property type="component" value="Unassembled WGS sequence"/>
</dbReference>
<protein>
    <submittedName>
        <fullName evidence="2">Uncharacterized protein</fullName>
    </submittedName>
</protein>
<feature type="compositionally biased region" description="Basic and acidic residues" evidence="1">
    <location>
        <begin position="354"/>
        <end position="368"/>
    </location>
</feature>
<dbReference type="EMBL" id="MU005570">
    <property type="protein sequence ID" value="KAF2691050.1"/>
    <property type="molecule type" value="Genomic_DNA"/>
</dbReference>
<sequence length="376" mass="42094">MEHFAPHPKSVFEGYCSKFDLPSGAHVALIICSVPSATSLPPHMVSFTYYPRNGFPIFQREHWGPSIERIETSPDHVFELHILGMGSMAVDTDSTTTYDLKCKEWSLEGMTASHTPWREGKNTPEGWLVGLPLPLHWHVHSLCSPAAFRLEIPSIKLPRTNSFPSSHIWIQAHNADTNSGICLAGDKIMGMHAFILGYRSPSLSIDLLPPFALSCLGISPFMSTDIDYGNRAVSITVNNFWDRIQFGLGSPFLEGHMRNFCTESFLAVVEVEAFERRLWSWKEVKRERFEGASLEFAGGYFPERVEKEDRASSSRIQRTARELNEENEKARKEGFASSSGSADRSDTVSLGVSKPRDPKTVSKDKNNRESAPVRAS</sequence>
<dbReference type="PANTHER" id="PTHR35309">
    <property type="match status" value="1"/>
</dbReference>
<feature type="compositionally biased region" description="Polar residues" evidence="1">
    <location>
        <begin position="336"/>
        <end position="350"/>
    </location>
</feature>
<organism evidence="2 3">
    <name type="scientific">Lentithecium fluviatile CBS 122367</name>
    <dbReference type="NCBI Taxonomy" id="1168545"/>
    <lineage>
        <taxon>Eukaryota</taxon>
        <taxon>Fungi</taxon>
        <taxon>Dikarya</taxon>
        <taxon>Ascomycota</taxon>
        <taxon>Pezizomycotina</taxon>
        <taxon>Dothideomycetes</taxon>
        <taxon>Pleosporomycetidae</taxon>
        <taxon>Pleosporales</taxon>
        <taxon>Massarineae</taxon>
        <taxon>Lentitheciaceae</taxon>
        <taxon>Lentithecium</taxon>
    </lineage>
</organism>
<reference evidence="2" key="1">
    <citation type="journal article" date="2020" name="Stud. Mycol.">
        <title>101 Dothideomycetes genomes: a test case for predicting lifestyles and emergence of pathogens.</title>
        <authorList>
            <person name="Haridas S."/>
            <person name="Albert R."/>
            <person name="Binder M."/>
            <person name="Bloem J."/>
            <person name="Labutti K."/>
            <person name="Salamov A."/>
            <person name="Andreopoulos B."/>
            <person name="Baker S."/>
            <person name="Barry K."/>
            <person name="Bills G."/>
            <person name="Bluhm B."/>
            <person name="Cannon C."/>
            <person name="Castanera R."/>
            <person name="Culley D."/>
            <person name="Daum C."/>
            <person name="Ezra D."/>
            <person name="Gonzalez J."/>
            <person name="Henrissat B."/>
            <person name="Kuo A."/>
            <person name="Liang C."/>
            <person name="Lipzen A."/>
            <person name="Lutzoni F."/>
            <person name="Magnuson J."/>
            <person name="Mondo S."/>
            <person name="Nolan M."/>
            <person name="Ohm R."/>
            <person name="Pangilinan J."/>
            <person name="Park H.-J."/>
            <person name="Ramirez L."/>
            <person name="Alfaro M."/>
            <person name="Sun H."/>
            <person name="Tritt A."/>
            <person name="Yoshinaga Y."/>
            <person name="Zwiers L.-H."/>
            <person name="Turgeon B."/>
            <person name="Goodwin S."/>
            <person name="Spatafora J."/>
            <person name="Crous P."/>
            <person name="Grigoriev I."/>
        </authorList>
    </citation>
    <scope>NUCLEOTIDE SEQUENCE</scope>
    <source>
        <strain evidence="2">CBS 122367</strain>
    </source>
</reference>
<evidence type="ECO:0000313" key="3">
    <source>
        <dbReference type="Proteomes" id="UP000799291"/>
    </source>
</evidence>